<sequence length="567" mass="63123">MLTITFLSTILALFFTIIFIIFSNKRKPGSTFFSAILYVIIFLIAYCISYVGLPSRNLLSLLFINALYSIPIGIIVSFESRDHYDTNYDVVKGNKVLPVILWLTLIIVFSTSIIGNLHSHMSVKPVYNSITAVKSNSNEAPTFKRGETPVAITYATARNRMNKSMSDVPNPQYYTLGDIEAQYYKGKPVYVASLEYDGFFASHKAKKIPGYFIIDATDVNAQPKFVNKSITYATSGWFSKKASRKLYRSYPTWLKADSSIPQLEINDNGDPYLVETMYKSMPLSHRINYKDLHTVVMNADTGSSKMYNSNNLPKWVDEGITSDVAESINYAYGKYKNGFWNFSKSGVMVSTNSSVTPVFNKDKTISYFTDFTRDGSGDSALGYSMINARTGKLTFYKTQGIMDSDGAVENANQNYKAQQWKASMPIIYNINGRPVWVMSILDKTKAFRGYYYLDASNQTVNASGSNATQTLDSFREALVSGNVSAGNTNEVKTETTTGVIDRMAIITNGSNSNVLLSLKGSKNVYTINTSDFPNASLAKVGDKVKLTSKMVSHKPYGNVSDFNNLNM</sequence>
<keyword evidence="3" id="KW-1185">Reference proteome</keyword>
<reference evidence="2" key="1">
    <citation type="submission" date="2019-02" db="EMBL/GenBank/DDBJ databases">
        <title>Isolation of virulent Lactobacillus brevis phages.</title>
        <authorList>
            <person name="Feyereisen M."/>
            <person name="Mahony J."/>
            <person name="O'Sullivan T."/>
            <person name="van Sinderen D."/>
        </authorList>
    </citation>
    <scope>NUCLEOTIDE SEQUENCE [LARGE SCALE GENOMIC DNA]</scope>
</reference>
<evidence type="ECO:0000256" key="1">
    <source>
        <dbReference type="SAM" id="Phobius"/>
    </source>
</evidence>
<proteinExistence type="predicted"/>
<keyword evidence="1" id="KW-0472">Membrane</keyword>
<organism evidence="2 3">
    <name type="scientific">Lactobacillus phage SAC12B</name>
    <dbReference type="NCBI Taxonomy" id="2510941"/>
    <lineage>
        <taxon>Viruses</taxon>
        <taxon>Duplodnaviria</taxon>
        <taxon>Heunggongvirae</taxon>
        <taxon>Uroviricota</taxon>
        <taxon>Caudoviricetes</taxon>
        <taxon>Herelleviridae</taxon>
        <taxon>Tybeckvirus</taxon>
        <taxon>Tybeckvirus SAC12B</taxon>
    </lineage>
</organism>
<evidence type="ECO:0008006" key="4">
    <source>
        <dbReference type="Google" id="ProtNLM"/>
    </source>
</evidence>
<feature type="transmembrane region" description="Helical" evidence="1">
    <location>
        <begin position="99"/>
        <end position="118"/>
    </location>
</feature>
<protein>
    <recommendedName>
        <fullName evidence="4">Membrane associated protein</fullName>
    </recommendedName>
</protein>
<keyword evidence="1" id="KW-1133">Transmembrane helix</keyword>
<dbReference type="Proteomes" id="UP000306187">
    <property type="component" value="Segment"/>
</dbReference>
<feature type="transmembrane region" description="Helical" evidence="1">
    <location>
        <begin position="35"/>
        <end position="53"/>
    </location>
</feature>
<feature type="transmembrane region" description="Helical" evidence="1">
    <location>
        <begin position="59"/>
        <end position="78"/>
    </location>
</feature>
<keyword evidence="1" id="KW-0812">Transmembrane</keyword>
<gene>
    <name evidence="2" type="ORF">SAC12B_0016</name>
</gene>
<name>A0A4Y5FFE3_9CAUD</name>
<accession>A0A4Y5FFE3</accession>
<evidence type="ECO:0000313" key="3">
    <source>
        <dbReference type="Proteomes" id="UP000306187"/>
    </source>
</evidence>
<feature type="transmembrane region" description="Helical" evidence="1">
    <location>
        <begin position="6"/>
        <end position="23"/>
    </location>
</feature>
<evidence type="ECO:0000313" key="2">
    <source>
        <dbReference type="EMBL" id="QBJ03805.1"/>
    </source>
</evidence>
<dbReference type="EMBL" id="MK504446">
    <property type="protein sequence ID" value="QBJ03805.1"/>
    <property type="molecule type" value="Genomic_DNA"/>
</dbReference>